<name>A0ABV9EC18_9ACTN</name>
<dbReference type="RefSeq" id="WP_262847001.1">
    <property type="nucleotide sequence ID" value="NZ_JANZYP010000055.1"/>
</dbReference>
<feature type="region of interest" description="Disordered" evidence="1">
    <location>
        <begin position="263"/>
        <end position="287"/>
    </location>
</feature>
<proteinExistence type="predicted"/>
<evidence type="ECO:0000256" key="2">
    <source>
        <dbReference type="SAM" id="Phobius"/>
    </source>
</evidence>
<keyword evidence="2" id="KW-0812">Transmembrane</keyword>
<evidence type="ECO:0000313" key="4">
    <source>
        <dbReference type="Proteomes" id="UP001595891"/>
    </source>
</evidence>
<evidence type="ECO:0000313" key="3">
    <source>
        <dbReference type="EMBL" id="MFC4586977.1"/>
    </source>
</evidence>
<protein>
    <submittedName>
        <fullName evidence="3">Uncharacterized protein</fullName>
    </submittedName>
</protein>
<keyword evidence="2" id="KW-0472">Membrane</keyword>
<feature type="transmembrane region" description="Helical" evidence="2">
    <location>
        <begin position="20"/>
        <end position="41"/>
    </location>
</feature>
<feature type="compositionally biased region" description="Basic and acidic residues" evidence="1">
    <location>
        <begin position="271"/>
        <end position="287"/>
    </location>
</feature>
<keyword evidence="2" id="KW-1133">Transmembrane helix</keyword>
<dbReference type="Proteomes" id="UP001595891">
    <property type="component" value="Unassembled WGS sequence"/>
</dbReference>
<keyword evidence="4" id="KW-1185">Reference proteome</keyword>
<gene>
    <name evidence="3" type="ORF">ACFO8L_12875</name>
</gene>
<accession>A0ABV9EC18</accession>
<organism evidence="3 4">
    <name type="scientific">Sphaerisporangium corydalis</name>
    <dbReference type="NCBI Taxonomy" id="1441875"/>
    <lineage>
        <taxon>Bacteria</taxon>
        <taxon>Bacillati</taxon>
        <taxon>Actinomycetota</taxon>
        <taxon>Actinomycetes</taxon>
        <taxon>Streptosporangiales</taxon>
        <taxon>Streptosporangiaceae</taxon>
        <taxon>Sphaerisporangium</taxon>
    </lineage>
</organism>
<evidence type="ECO:0000256" key="1">
    <source>
        <dbReference type="SAM" id="MobiDB-lite"/>
    </source>
</evidence>
<comment type="caution">
    <text evidence="3">The sequence shown here is derived from an EMBL/GenBank/DDBJ whole genome shotgun (WGS) entry which is preliminary data.</text>
</comment>
<sequence length="287" mass="30653">MERKGDGEDATKSWPARKRILAGSGAFLVAVAAFGGANVLAPLAQRYVPEIGKRLDPVLGVRPVTAQTLWPVSGTCGQGAVAMPAGGRALDALTFTFQENPLVTAVRSGAASYEKGSLIISLRAREGTVAYLDGLQFRTLRVDRKARLDWILARHSGCGGGGSYFLRYDLDRDRRVVVAPDGRELPDSSPKAPRILGSPITSEKPLNISIEVKACHALYAWMVDVRYSVDGTRGNFTAGSPDRPLVSVGGVRHARTYEMAPAAAGPGRVVTRSDRAPSHACGEKDDR</sequence>
<dbReference type="EMBL" id="JBHSFN010000007">
    <property type="protein sequence ID" value="MFC4586977.1"/>
    <property type="molecule type" value="Genomic_DNA"/>
</dbReference>
<reference evidence="4" key="1">
    <citation type="journal article" date="2019" name="Int. J. Syst. Evol. Microbiol.">
        <title>The Global Catalogue of Microorganisms (GCM) 10K type strain sequencing project: providing services to taxonomists for standard genome sequencing and annotation.</title>
        <authorList>
            <consortium name="The Broad Institute Genomics Platform"/>
            <consortium name="The Broad Institute Genome Sequencing Center for Infectious Disease"/>
            <person name="Wu L."/>
            <person name="Ma J."/>
        </authorList>
    </citation>
    <scope>NUCLEOTIDE SEQUENCE [LARGE SCALE GENOMIC DNA]</scope>
    <source>
        <strain evidence="4">CCUG 49560</strain>
    </source>
</reference>